<accession>A0ABW1E952</accession>
<evidence type="ECO:0000313" key="1">
    <source>
        <dbReference type="EMBL" id="MFC5856997.1"/>
    </source>
</evidence>
<reference evidence="2" key="1">
    <citation type="journal article" date="2019" name="Int. J. Syst. Evol. Microbiol.">
        <title>The Global Catalogue of Microorganisms (GCM) 10K type strain sequencing project: providing services to taxonomists for standard genome sequencing and annotation.</title>
        <authorList>
            <consortium name="The Broad Institute Genomics Platform"/>
            <consortium name="The Broad Institute Genome Sequencing Center for Infectious Disease"/>
            <person name="Wu L."/>
            <person name="Ma J."/>
        </authorList>
    </citation>
    <scope>NUCLEOTIDE SEQUENCE [LARGE SCALE GENOMIC DNA]</scope>
    <source>
        <strain evidence="2">JCM 10411</strain>
    </source>
</reference>
<protein>
    <submittedName>
        <fullName evidence="1">Uncharacterized protein</fullName>
    </submittedName>
</protein>
<dbReference type="Proteomes" id="UP001596180">
    <property type="component" value="Unassembled WGS sequence"/>
</dbReference>
<name>A0ABW1E952_9ACTN</name>
<dbReference type="RefSeq" id="WP_381371395.1">
    <property type="nucleotide sequence ID" value="NZ_JBHSOA010000138.1"/>
</dbReference>
<keyword evidence="2" id="KW-1185">Reference proteome</keyword>
<comment type="caution">
    <text evidence="1">The sequence shown here is derived from an EMBL/GenBank/DDBJ whole genome shotgun (WGS) entry which is preliminary data.</text>
</comment>
<gene>
    <name evidence="1" type="ORF">ACFPZI_36210</name>
</gene>
<sequence>HSFAVRGGTCGWFAGTLPFGCVRRYRLAIAYKPGGLMDLTDVSKAVEDGNGYAAISVKTLRNAFGAQRAKSNVVQQISAGLRAGGFGHVPFDIPKRQDRTVLVYRLDGTSASALLALVEAAHGDGEQANGSAWLLSTMLPAINDKK</sequence>
<evidence type="ECO:0000313" key="2">
    <source>
        <dbReference type="Proteomes" id="UP001596180"/>
    </source>
</evidence>
<feature type="non-terminal residue" evidence="1">
    <location>
        <position position="1"/>
    </location>
</feature>
<dbReference type="EMBL" id="JBHSOA010000138">
    <property type="protein sequence ID" value="MFC5856997.1"/>
    <property type="molecule type" value="Genomic_DNA"/>
</dbReference>
<organism evidence="1 2">
    <name type="scientific">Streptomyces chlorus</name>
    <dbReference type="NCBI Taxonomy" id="887452"/>
    <lineage>
        <taxon>Bacteria</taxon>
        <taxon>Bacillati</taxon>
        <taxon>Actinomycetota</taxon>
        <taxon>Actinomycetes</taxon>
        <taxon>Kitasatosporales</taxon>
        <taxon>Streptomycetaceae</taxon>
        <taxon>Streptomyces</taxon>
    </lineage>
</organism>
<proteinExistence type="predicted"/>